<dbReference type="STRING" id="3750.A0A498J8C9"/>
<feature type="repeat" description="PPR" evidence="3">
    <location>
        <begin position="77"/>
        <end position="111"/>
    </location>
</feature>
<dbReference type="PANTHER" id="PTHR47936">
    <property type="entry name" value="PPR_LONG DOMAIN-CONTAINING PROTEIN"/>
    <property type="match status" value="1"/>
</dbReference>
<comment type="similarity">
    <text evidence="1">Belongs to the PPR family. P subfamily.</text>
</comment>
<evidence type="ECO:0008006" key="6">
    <source>
        <dbReference type="Google" id="ProtNLM"/>
    </source>
</evidence>
<protein>
    <recommendedName>
        <fullName evidence="6">Pentacotripeptide-repeat region of PRORP domain-containing protein</fullName>
    </recommendedName>
</protein>
<proteinExistence type="inferred from homology"/>
<sequence>MNKFPIRQFSSLLNSIPKEPTVTNPTISGKLGKRNRNPIHIPHRTIPLPKGLDLDLRRADVALALYREMRGCRISPNVYTLNRVMAASRKLGKLENAVKVLEEMECMGCSPSVVSYHTLIAGHRDKGLLSSSLKFRNLMAKTG</sequence>
<evidence type="ECO:0000256" key="1">
    <source>
        <dbReference type="ARBA" id="ARBA00007626"/>
    </source>
</evidence>
<reference evidence="4 5" key="1">
    <citation type="submission" date="2018-10" db="EMBL/GenBank/DDBJ databases">
        <title>A high-quality apple genome assembly.</title>
        <authorList>
            <person name="Hu J."/>
        </authorList>
    </citation>
    <scope>NUCLEOTIDE SEQUENCE [LARGE SCALE GENOMIC DNA]</scope>
    <source>
        <strain evidence="5">cv. HFTH1</strain>
        <tissue evidence="4">Young leaf</tissue>
    </source>
</reference>
<gene>
    <name evidence="4" type="ORF">DVH24_032479</name>
</gene>
<dbReference type="EMBL" id="RDQH01000335">
    <property type="protein sequence ID" value="RXH90122.1"/>
    <property type="molecule type" value="Genomic_DNA"/>
</dbReference>
<evidence type="ECO:0000313" key="5">
    <source>
        <dbReference type="Proteomes" id="UP000290289"/>
    </source>
</evidence>
<dbReference type="Gene3D" id="1.25.40.10">
    <property type="entry name" value="Tetratricopeptide repeat domain"/>
    <property type="match status" value="1"/>
</dbReference>
<organism evidence="4 5">
    <name type="scientific">Malus domestica</name>
    <name type="common">Apple</name>
    <name type="synonym">Pyrus malus</name>
    <dbReference type="NCBI Taxonomy" id="3750"/>
    <lineage>
        <taxon>Eukaryota</taxon>
        <taxon>Viridiplantae</taxon>
        <taxon>Streptophyta</taxon>
        <taxon>Embryophyta</taxon>
        <taxon>Tracheophyta</taxon>
        <taxon>Spermatophyta</taxon>
        <taxon>Magnoliopsida</taxon>
        <taxon>eudicotyledons</taxon>
        <taxon>Gunneridae</taxon>
        <taxon>Pentapetalae</taxon>
        <taxon>rosids</taxon>
        <taxon>fabids</taxon>
        <taxon>Rosales</taxon>
        <taxon>Rosaceae</taxon>
        <taxon>Amygdaloideae</taxon>
        <taxon>Maleae</taxon>
        <taxon>Malus</taxon>
    </lineage>
</organism>
<evidence type="ECO:0000256" key="2">
    <source>
        <dbReference type="ARBA" id="ARBA00022737"/>
    </source>
</evidence>
<accession>A0A498J8C9</accession>
<dbReference type="Pfam" id="PF13812">
    <property type="entry name" value="PPR_3"/>
    <property type="match status" value="1"/>
</dbReference>
<keyword evidence="5" id="KW-1185">Reference proteome</keyword>
<comment type="caution">
    <text evidence="4">The sequence shown here is derived from an EMBL/GenBank/DDBJ whole genome shotgun (WGS) entry which is preliminary data.</text>
</comment>
<dbReference type="Proteomes" id="UP000290289">
    <property type="component" value="Chromosome 9"/>
</dbReference>
<dbReference type="PROSITE" id="PS51375">
    <property type="entry name" value="PPR"/>
    <property type="match status" value="1"/>
</dbReference>
<evidence type="ECO:0000256" key="3">
    <source>
        <dbReference type="PROSITE-ProRule" id="PRU00708"/>
    </source>
</evidence>
<name>A0A498J8C9_MALDO</name>
<dbReference type="InterPro" id="IPR011990">
    <property type="entry name" value="TPR-like_helical_dom_sf"/>
</dbReference>
<keyword evidence="2" id="KW-0677">Repeat</keyword>
<dbReference type="NCBIfam" id="TIGR00756">
    <property type="entry name" value="PPR"/>
    <property type="match status" value="1"/>
</dbReference>
<evidence type="ECO:0000313" key="4">
    <source>
        <dbReference type="EMBL" id="RXH90122.1"/>
    </source>
</evidence>
<dbReference type="AlphaFoldDB" id="A0A498J8C9"/>
<dbReference type="InterPro" id="IPR002885">
    <property type="entry name" value="PPR_rpt"/>
</dbReference>
<dbReference type="PANTHER" id="PTHR47936:SF1">
    <property type="entry name" value="PENTATRICOPEPTIDE REPEAT-CONTAINING PROTEIN GUN1, CHLOROPLASTIC"/>
    <property type="match status" value="1"/>
</dbReference>